<dbReference type="GO" id="GO:0008955">
    <property type="term" value="F:peptidoglycan glycosyltransferase activity"/>
    <property type="evidence" value="ECO:0007669"/>
    <property type="project" value="UniProtKB-EC"/>
</dbReference>
<evidence type="ECO:0000256" key="13">
    <source>
        <dbReference type="ARBA" id="ARBA00049902"/>
    </source>
</evidence>
<dbReference type="GO" id="GO:0071555">
    <property type="term" value="P:cell wall organization"/>
    <property type="evidence" value="ECO:0007669"/>
    <property type="project" value="UniProtKB-KW"/>
</dbReference>
<keyword evidence="8" id="KW-0133">Cell shape</keyword>
<dbReference type="Gene3D" id="3.40.710.10">
    <property type="entry name" value="DD-peptidase/beta-lactamase superfamily"/>
    <property type="match status" value="1"/>
</dbReference>
<evidence type="ECO:0000256" key="7">
    <source>
        <dbReference type="ARBA" id="ARBA00022801"/>
    </source>
</evidence>
<comment type="catalytic activity">
    <reaction evidence="12">
        <text>Preferential cleavage: (Ac)2-L-Lys-D-Ala-|-D-Ala. Also transpeptidation of peptidyl-alanyl moieties that are N-acyl substituents of D-alanine.</text>
        <dbReference type="EC" id="3.4.16.4"/>
    </reaction>
</comment>
<evidence type="ECO:0000256" key="10">
    <source>
        <dbReference type="ARBA" id="ARBA00023268"/>
    </source>
</evidence>
<evidence type="ECO:0000256" key="6">
    <source>
        <dbReference type="ARBA" id="ARBA00022679"/>
    </source>
</evidence>
<dbReference type="Gene3D" id="1.10.3810.10">
    <property type="entry name" value="Biosynthetic peptidoglycan transglycosylase-like"/>
    <property type="match status" value="1"/>
</dbReference>
<evidence type="ECO:0000256" key="4">
    <source>
        <dbReference type="ARBA" id="ARBA00022670"/>
    </source>
</evidence>
<dbReference type="GO" id="GO:0008360">
    <property type="term" value="P:regulation of cell shape"/>
    <property type="evidence" value="ECO:0007669"/>
    <property type="project" value="UniProtKB-KW"/>
</dbReference>
<accession>A0A7K1FSF8</accession>
<dbReference type="Pfam" id="PF03793">
    <property type="entry name" value="PASTA"/>
    <property type="match status" value="1"/>
</dbReference>
<keyword evidence="4" id="KW-0645">Protease</keyword>
<dbReference type="GO" id="GO:0009002">
    <property type="term" value="F:serine-type D-Ala-D-Ala carboxypeptidase activity"/>
    <property type="evidence" value="ECO:0007669"/>
    <property type="project" value="UniProtKB-EC"/>
</dbReference>
<dbReference type="Pfam" id="PF00905">
    <property type="entry name" value="Transpeptidase"/>
    <property type="match status" value="1"/>
</dbReference>
<comment type="similarity">
    <text evidence="1">In the C-terminal section; belongs to the transpeptidase family.</text>
</comment>
<evidence type="ECO:0000256" key="14">
    <source>
        <dbReference type="SAM" id="MobiDB-lite"/>
    </source>
</evidence>
<dbReference type="InterPro" id="IPR012338">
    <property type="entry name" value="Beta-lactam/transpept-like"/>
</dbReference>
<evidence type="ECO:0000256" key="5">
    <source>
        <dbReference type="ARBA" id="ARBA00022676"/>
    </source>
</evidence>
<proteinExistence type="inferred from homology"/>
<dbReference type="InterPro" id="IPR005543">
    <property type="entry name" value="PASTA_dom"/>
</dbReference>
<dbReference type="SUPFAM" id="SSF53955">
    <property type="entry name" value="Lysozyme-like"/>
    <property type="match status" value="1"/>
</dbReference>
<comment type="catalytic activity">
    <reaction evidence="13">
        <text>[GlcNAc-(1-&gt;4)-Mur2Ac(oyl-L-Ala-gamma-D-Glu-L-Lys-D-Ala-D-Ala)](n)-di-trans,octa-cis-undecaprenyl diphosphate + beta-D-GlcNAc-(1-&gt;4)-Mur2Ac(oyl-L-Ala-gamma-D-Glu-L-Lys-D-Ala-D-Ala)-di-trans,octa-cis-undecaprenyl diphosphate = [GlcNAc-(1-&gt;4)-Mur2Ac(oyl-L-Ala-gamma-D-Glu-L-Lys-D-Ala-D-Ala)](n+1)-di-trans,octa-cis-undecaprenyl diphosphate + di-trans,octa-cis-undecaprenyl diphosphate + H(+)</text>
        <dbReference type="Rhea" id="RHEA:23708"/>
        <dbReference type="Rhea" id="RHEA-COMP:9602"/>
        <dbReference type="Rhea" id="RHEA-COMP:9603"/>
        <dbReference type="ChEBI" id="CHEBI:15378"/>
        <dbReference type="ChEBI" id="CHEBI:58405"/>
        <dbReference type="ChEBI" id="CHEBI:60033"/>
        <dbReference type="ChEBI" id="CHEBI:78435"/>
        <dbReference type="EC" id="2.4.99.28"/>
    </reaction>
</comment>
<name>A0A7K1FSF8_9ACTN</name>
<dbReference type="GO" id="GO:0006508">
    <property type="term" value="P:proteolysis"/>
    <property type="evidence" value="ECO:0007669"/>
    <property type="project" value="UniProtKB-KW"/>
</dbReference>
<feature type="domain" description="PASTA" evidence="16">
    <location>
        <begin position="780"/>
        <end position="845"/>
    </location>
</feature>
<dbReference type="InterPro" id="IPR050396">
    <property type="entry name" value="Glycosyltr_51/Transpeptidase"/>
</dbReference>
<reference evidence="17 18" key="1">
    <citation type="submission" date="2019-11" db="EMBL/GenBank/DDBJ databases">
        <authorList>
            <person name="Jiang L.-Q."/>
        </authorList>
    </citation>
    <scope>NUCLEOTIDE SEQUENCE [LARGE SCALE GENOMIC DNA]</scope>
    <source>
        <strain evidence="17 18">YIM 132087</strain>
    </source>
</reference>
<keyword evidence="9" id="KW-0573">Peptidoglycan synthesis</keyword>
<evidence type="ECO:0000256" key="1">
    <source>
        <dbReference type="ARBA" id="ARBA00007090"/>
    </source>
</evidence>
<comment type="similarity">
    <text evidence="2">In the N-terminal section; belongs to the glycosyltransferase 51 family.</text>
</comment>
<organism evidence="17 18">
    <name type="scientific">Nakamurella alba</name>
    <dbReference type="NCBI Taxonomy" id="2665158"/>
    <lineage>
        <taxon>Bacteria</taxon>
        <taxon>Bacillati</taxon>
        <taxon>Actinomycetota</taxon>
        <taxon>Actinomycetes</taxon>
        <taxon>Nakamurellales</taxon>
        <taxon>Nakamurellaceae</taxon>
        <taxon>Nakamurella</taxon>
    </lineage>
</organism>
<dbReference type="GO" id="GO:0030288">
    <property type="term" value="C:outer membrane-bounded periplasmic space"/>
    <property type="evidence" value="ECO:0007669"/>
    <property type="project" value="TreeGrafter"/>
</dbReference>
<evidence type="ECO:0000256" key="11">
    <source>
        <dbReference type="ARBA" id="ARBA00023316"/>
    </source>
</evidence>
<dbReference type="EMBL" id="WLYK01000013">
    <property type="protein sequence ID" value="MTD17075.1"/>
    <property type="molecule type" value="Genomic_DNA"/>
</dbReference>
<evidence type="ECO:0000313" key="18">
    <source>
        <dbReference type="Proteomes" id="UP000460221"/>
    </source>
</evidence>
<dbReference type="GO" id="GO:0008658">
    <property type="term" value="F:penicillin binding"/>
    <property type="evidence" value="ECO:0007669"/>
    <property type="project" value="InterPro"/>
</dbReference>
<dbReference type="InterPro" id="IPR036950">
    <property type="entry name" value="PBP_transglycosylase"/>
</dbReference>
<dbReference type="Gene3D" id="3.30.10.20">
    <property type="match status" value="1"/>
</dbReference>
<dbReference type="PANTHER" id="PTHR32282">
    <property type="entry name" value="BINDING PROTEIN TRANSPEPTIDASE, PUTATIVE-RELATED"/>
    <property type="match status" value="1"/>
</dbReference>
<dbReference type="FunFam" id="1.10.3810.10:FF:000001">
    <property type="entry name" value="Penicillin-binding protein 1A"/>
    <property type="match status" value="1"/>
</dbReference>
<dbReference type="PANTHER" id="PTHR32282:SF33">
    <property type="entry name" value="PEPTIDOGLYCAN GLYCOSYLTRANSFERASE"/>
    <property type="match status" value="1"/>
</dbReference>
<dbReference type="InterPro" id="IPR023346">
    <property type="entry name" value="Lysozyme-like_dom_sf"/>
</dbReference>
<gene>
    <name evidence="17" type="ORF">GIS00_24365</name>
</gene>
<dbReference type="Proteomes" id="UP000460221">
    <property type="component" value="Unassembled WGS sequence"/>
</dbReference>
<keyword evidence="15" id="KW-0812">Transmembrane</keyword>
<evidence type="ECO:0000256" key="3">
    <source>
        <dbReference type="ARBA" id="ARBA00022645"/>
    </source>
</evidence>
<evidence type="ECO:0000256" key="9">
    <source>
        <dbReference type="ARBA" id="ARBA00022984"/>
    </source>
</evidence>
<dbReference type="Pfam" id="PF00912">
    <property type="entry name" value="Transgly"/>
    <property type="match status" value="1"/>
</dbReference>
<dbReference type="AlphaFoldDB" id="A0A7K1FSF8"/>
<protein>
    <submittedName>
        <fullName evidence="17">PASTA domain-containing protein</fullName>
    </submittedName>
</protein>
<keyword evidence="10" id="KW-0511">Multifunctional enzyme</keyword>
<dbReference type="GO" id="GO:0009252">
    <property type="term" value="P:peptidoglycan biosynthetic process"/>
    <property type="evidence" value="ECO:0007669"/>
    <property type="project" value="UniProtKB-KW"/>
</dbReference>
<feature type="compositionally biased region" description="Low complexity" evidence="14">
    <location>
        <begin position="24"/>
        <end position="34"/>
    </location>
</feature>
<keyword evidence="15" id="KW-0472">Membrane</keyword>
<keyword evidence="5" id="KW-0328">Glycosyltransferase</keyword>
<dbReference type="PROSITE" id="PS51178">
    <property type="entry name" value="PASTA"/>
    <property type="match status" value="1"/>
</dbReference>
<keyword evidence="11" id="KW-0961">Cell wall biogenesis/degradation</keyword>
<dbReference type="InterPro" id="IPR001264">
    <property type="entry name" value="Glyco_trans_51"/>
</dbReference>
<dbReference type="SMART" id="SM00740">
    <property type="entry name" value="PASTA"/>
    <property type="match status" value="1"/>
</dbReference>
<evidence type="ECO:0000313" key="17">
    <source>
        <dbReference type="EMBL" id="MTD17075.1"/>
    </source>
</evidence>
<dbReference type="CDD" id="cd06577">
    <property type="entry name" value="PASTA_pknB"/>
    <property type="match status" value="1"/>
</dbReference>
<keyword evidence="3" id="KW-0121">Carboxypeptidase</keyword>
<dbReference type="SUPFAM" id="SSF56601">
    <property type="entry name" value="beta-lactamase/transpeptidase-like"/>
    <property type="match status" value="1"/>
</dbReference>
<keyword evidence="18" id="KW-1185">Reference proteome</keyword>
<evidence type="ECO:0000256" key="12">
    <source>
        <dbReference type="ARBA" id="ARBA00034000"/>
    </source>
</evidence>
<feature type="region of interest" description="Disordered" evidence="14">
    <location>
        <begin position="1"/>
        <end position="42"/>
    </location>
</feature>
<evidence type="ECO:0000256" key="15">
    <source>
        <dbReference type="SAM" id="Phobius"/>
    </source>
</evidence>
<evidence type="ECO:0000259" key="16">
    <source>
        <dbReference type="PROSITE" id="PS51178"/>
    </source>
</evidence>
<keyword evidence="6" id="KW-0808">Transferase</keyword>
<feature type="transmembrane region" description="Helical" evidence="15">
    <location>
        <begin position="81"/>
        <end position="101"/>
    </location>
</feature>
<evidence type="ECO:0000256" key="2">
    <source>
        <dbReference type="ARBA" id="ARBA00007739"/>
    </source>
</evidence>
<keyword evidence="7" id="KW-0378">Hydrolase</keyword>
<dbReference type="InterPro" id="IPR001460">
    <property type="entry name" value="PCN-bd_Tpept"/>
</dbReference>
<comment type="caution">
    <text evidence="17">The sequence shown here is derived from an EMBL/GenBank/DDBJ whole genome shotgun (WGS) entry which is preliminary data.</text>
</comment>
<evidence type="ECO:0000256" key="8">
    <source>
        <dbReference type="ARBA" id="ARBA00022960"/>
    </source>
</evidence>
<keyword evidence="15" id="KW-1133">Transmembrane helix</keyword>
<sequence>MPGSARRSTDPTRTCPAPPPARRFPPGKGPRAPACCRPGGVRSRTDIRARPRWTVTRPSPRPHPCHQYPWPVRVMGGLGRLAVAIVVAGVLVAGLLLPYAVGAGLASNKITDAIENTPVTDMDQPAPERTTVTAADGTTIATVYNQNRVNVPLSEINPKLQNAIIATEDRRFYEHPGVDWRGTTRALLKNSEGTLGQQGGSTLTQQYVKNYRFLVQATTEQEKADAIAATPLRKLQEAKIALVLEQQMSKADILERYLNLVAFGPSVYGAEAAAQYFFGSHAKDLNLAQSALLAGMVNNPNKYNPFNPDRAQDALNRRNTVLDLMYANGYITAKDRDASKAKSLGTERHPQANGCLSAANAATNGYFCTYALDYLENTQGLSSTEIASGGYTVRTTMDVTAMRDAVAAVKANADPAKFERVANVMAVVQPGDSRQVLALAANRPFGLDQEAGQTQQRLTTTFAPFGAGSTFKIFTSAVALEKGLGTNSVISSPAQYTSPLTPTHPFNNSGDFPTSMTMEQALATSPNTAFVSLEDQVGLENVAEMAVRLGLRGYLLPSGEVDRAFAGTGRDYEEEVSAQKIASFTLGVSPVSPLELANVGATLASDGKWCQPTPIDSILDRNGNVVPIKEINCEQAVEPGVARALSQAMQADHRNDQGYTGTAYAAATKAGWKSTAALASKTGTTEDYKSAAFLGWTPYYSGAVVTWDYLSRPTGVCINDDNTLAGSCQVSGGERTGGAGTKGMSGGSVPANTWFATIGKLQADIDPGLFPPAPAELVTGTANTLVPDVRGQLYDTAKAQLEAAGFVVPAPRVSTTSGGVANLVVEQSPLYSALPGATVTLTVSAGATSSGG</sequence>